<dbReference type="GO" id="GO:0009247">
    <property type="term" value="P:glycolipid biosynthetic process"/>
    <property type="evidence" value="ECO:0007669"/>
    <property type="project" value="InterPro"/>
</dbReference>
<evidence type="ECO:0000256" key="5">
    <source>
        <dbReference type="ARBA" id="ARBA00022968"/>
    </source>
</evidence>
<keyword evidence="12" id="KW-1185">Reference proteome</keyword>
<evidence type="ECO:0000256" key="6">
    <source>
        <dbReference type="ARBA" id="ARBA00022989"/>
    </source>
</evidence>
<dbReference type="PANTHER" id="PTHR14647">
    <property type="entry name" value="GALACTOSE-3-O-SULFOTRANSFERASE"/>
    <property type="match status" value="1"/>
</dbReference>
<dbReference type="EMBL" id="OV696690">
    <property type="protein sequence ID" value="CAH1265286.1"/>
    <property type="molecule type" value="Genomic_DNA"/>
</dbReference>
<name>A0A8K0A040_BRALA</name>
<dbReference type="OrthoDB" id="10040043at2759"/>
<feature type="transmembrane region" description="Helical" evidence="10">
    <location>
        <begin position="12"/>
        <end position="29"/>
    </location>
</feature>
<dbReference type="InterPro" id="IPR027417">
    <property type="entry name" value="P-loop_NTPase"/>
</dbReference>
<evidence type="ECO:0000256" key="7">
    <source>
        <dbReference type="ARBA" id="ARBA00023034"/>
    </source>
</evidence>
<dbReference type="Gene3D" id="3.40.50.300">
    <property type="entry name" value="P-loop containing nucleotide triphosphate hydrolases"/>
    <property type="match status" value="1"/>
</dbReference>
<gene>
    <name evidence="11" type="primary">GAL3ST1</name>
    <name evidence="11" type="ORF">BLAG_LOCUS19325</name>
</gene>
<evidence type="ECO:0000256" key="9">
    <source>
        <dbReference type="ARBA" id="ARBA00023180"/>
    </source>
</evidence>
<dbReference type="GO" id="GO:0001733">
    <property type="term" value="F:galactosylceramide sulfotransferase activity"/>
    <property type="evidence" value="ECO:0007669"/>
    <property type="project" value="InterPro"/>
</dbReference>
<keyword evidence="7" id="KW-0333">Golgi apparatus</keyword>
<dbReference type="Proteomes" id="UP000838412">
    <property type="component" value="Chromosome 5"/>
</dbReference>
<dbReference type="GO" id="GO:0000139">
    <property type="term" value="C:Golgi membrane"/>
    <property type="evidence" value="ECO:0007669"/>
    <property type="project" value="UniProtKB-SubCell"/>
</dbReference>
<keyword evidence="6 10" id="KW-1133">Transmembrane helix</keyword>
<keyword evidence="3" id="KW-0808">Transferase</keyword>
<accession>A0A8K0A040</accession>
<dbReference type="AlphaFoldDB" id="A0A8K0A040"/>
<dbReference type="Pfam" id="PF06990">
    <property type="entry name" value="Gal-3-0_sulfotr"/>
    <property type="match status" value="1"/>
</dbReference>
<protein>
    <submittedName>
        <fullName evidence="11">GAL3ST1 protein</fullName>
    </submittedName>
</protein>
<evidence type="ECO:0000313" key="12">
    <source>
        <dbReference type="Proteomes" id="UP000838412"/>
    </source>
</evidence>
<dbReference type="SUPFAM" id="SSF52540">
    <property type="entry name" value="P-loop containing nucleoside triphosphate hydrolases"/>
    <property type="match status" value="1"/>
</dbReference>
<evidence type="ECO:0000256" key="2">
    <source>
        <dbReference type="ARBA" id="ARBA00008124"/>
    </source>
</evidence>
<keyword evidence="5" id="KW-0735">Signal-anchor</keyword>
<comment type="similarity">
    <text evidence="2">Belongs to the galactose-3-O-sulfotransferase family.</text>
</comment>
<evidence type="ECO:0000256" key="1">
    <source>
        <dbReference type="ARBA" id="ARBA00004323"/>
    </source>
</evidence>
<reference evidence="11" key="1">
    <citation type="submission" date="2022-01" db="EMBL/GenBank/DDBJ databases">
        <authorList>
            <person name="Braso-Vives M."/>
        </authorList>
    </citation>
    <scope>NUCLEOTIDE SEQUENCE</scope>
</reference>
<dbReference type="PANTHER" id="PTHR14647:SF87">
    <property type="entry name" value="PUTATIVE-RELATED"/>
    <property type="match status" value="1"/>
</dbReference>
<sequence>MDPPSMRCIRLSPVCFFCVVFGAALYYHYNYYYIQPNVSLKILPVLLRSDLNRTPWDAKVPVSVTPKAQQVLMKTGDHVLNDDVSESSKNISTTATCEPHLNVAFLKVHKCGSTTVEHMLFNFGDRHNLIVALPSKTDCDIIGHFGIIRDEDYEPPPGGKRWNIFTHHAMYNRTRFHQLMAPNTRYITILRKPIERLQSAFHYFRLRTRFPGMEEETAKGIAHVTTYLKKPSFWDPLFKPPENIIDRENVCFRNCMVRDLGLLQRDYENYTVVQELIKGIDNDFTMVMIMEYLPASLVLLKRRMCWALYDILYNTARLPKQSKYKLQANITQTMEEKFKKHNYADVMLYNHFEELFLKQIEQEGADFSDEVKHFERVNDQVSRFCAANNKMKWKDRKETLIEKSKWNDAFVVDKFFCLRLHFERIHWDYILWSRYKMRPTRKQKRNRIGMYCGSAIERPKLNESIRMVKKYAMVNIKCGRAINNEQNKMKICTMGNR</sequence>
<evidence type="ECO:0000256" key="4">
    <source>
        <dbReference type="ARBA" id="ARBA00022692"/>
    </source>
</evidence>
<comment type="subcellular location">
    <subcellularLocation>
        <location evidence="1">Golgi apparatus membrane</location>
        <topology evidence="1">Single-pass type II membrane protein</topology>
    </subcellularLocation>
</comment>
<evidence type="ECO:0000256" key="10">
    <source>
        <dbReference type="SAM" id="Phobius"/>
    </source>
</evidence>
<evidence type="ECO:0000256" key="8">
    <source>
        <dbReference type="ARBA" id="ARBA00023136"/>
    </source>
</evidence>
<keyword evidence="8 10" id="KW-0472">Membrane</keyword>
<dbReference type="InterPro" id="IPR009729">
    <property type="entry name" value="Gal-3-0_sulfotransfrase"/>
</dbReference>
<evidence type="ECO:0000256" key="3">
    <source>
        <dbReference type="ARBA" id="ARBA00022679"/>
    </source>
</evidence>
<organism evidence="11 12">
    <name type="scientific">Branchiostoma lanceolatum</name>
    <name type="common">Common lancelet</name>
    <name type="synonym">Amphioxus lanceolatum</name>
    <dbReference type="NCBI Taxonomy" id="7740"/>
    <lineage>
        <taxon>Eukaryota</taxon>
        <taxon>Metazoa</taxon>
        <taxon>Chordata</taxon>
        <taxon>Cephalochordata</taxon>
        <taxon>Leptocardii</taxon>
        <taxon>Amphioxiformes</taxon>
        <taxon>Branchiostomatidae</taxon>
        <taxon>Branchiostoma</taxon>
    </lineage>
</organism>
<keyword evidence="9" id="KW-0325">Glycoprotein</keyword>
<keyword evidence="4 10" id="KW-0812">Transmembrane</keyword>
<evidence type="ECO:0000313" key="11">
    <source>
        <dbReference type="EMBL" id="CAH1265286.1"/>
    </source>
</evidence>
<proteinExistence type="inferred from homology"/>